<dbReference type="EMBL" id="JBBXMP010000001">
    <property type="protein sequence ID" value="KAL0072667.1"/>
    <property type="molecule type" value="Genomic_DNA"/>
</dbReference>
<organism evidence="2 3">
    <name type="scientific">Marasmius tenuissimus</name>
    <dbReference type="NCBI Taxonomy" id="585030"/>
    <lineage>
        <taxon>Eukaryota</taxon>
        <taxon>Fungi</taxon>
        <taxon>Dikarya</taxon>
        <taxon>Basidiomycota</taxon>
        <taxon>Agaricomycotina</taxon>
        <taxon>Agaricomycetes</taxon>
        <taxon>Agaricomycetidae</taxon>
        <taxon>Agaricales</taxon>
        <taxon>Marasmiineae</taxon>
        <taxon>Marasmiaceae</taxon>
        <taxon>Marasmius</taxon>
    </lineage>
</organism>
<feature type="compositionally biased region" description="Polar residues" evidence="1">
    <location>
        <begin position="113"/>
        <end position="131"/>
    </location>
</feature>
<reference evidence="2 3" key="1">
    <citation type="submission" date="2024-05" db="EMBL/GenBank/DDBJ databases">
        <title>A draft genome resource for the thread blight pathogen Marasmius tenuissimus strain MS-2.</title>
        <authorList>
            <person name="Yulfo-Soto G.E."/>
            <person name="Baruah I.K."/>
            <person name="Amoako-Attah I."/>
            <person name="Bukari Y."/>
            <person name="Meinhardt L.W."/>
            <person name="Bailey B.A."/>
            <person name="Cohen S.P."/>
        </authorList>
    </citation>
    <scope>NUCLEOTIDE SEQUENCE [LARGE SCALE GENOMIC DNA]</scope>
    <source>
        <strain evidence="2 3">MS-2</strain>
    </source>
</reference>
<evidence type="ECO:0000313" key="2">
    <source>
        <dbReference type="EMBL" id="KAL0072667.1"/>
    </source>
</evidence>
<accession>A0ABR3AH15</accession>
<gene>
    <name evidence="2" type="ORF">AAF712_000430</name>
</gene>
<proteinExistence type="predicted"/>
<protein>
    <submittedName>
        <fullName evidence="2">Uncharacterized protein</fullName>
    </submittedName>
</protein>
<feature type="region of interest" description="Disordered" evidence="1">
    <location>
        <begin position="61"/>
        <end position="81"/>
    </location>
</feature>
<feature type="region of interest" description="Disordered" evidence="1">
    <location>
        <begin position="112"/>
        <end position="131"/>
    </location>
</feature>
<comment type="caution">
    <text evidence="2">The sequence shown here is derived from an EMBL/GenBank/DDBJ whole genome shotgun (WGS) entry which is preliminary data.</text>
</comment>
<dbReference type="Proteomes" id="UP001437256">
    <property type="component" value="Unassembled WGS sequence"/>
</dbReference>
<evidence type="ECO:0000313" key="3">
    <source>
        <dbReference type="Proteomes" id="UP001437256"/>
    </source>
</evidence>
<evidence type="ECO:0000256" key="1">
    <source>
        <dbReference type="SAM" id="MobiDB-lite"/>
    </source>
</evidence>
<sequence>MVIDQHVLDLFPEPPQHGQVMKSDIHALAFPPKPKPVIDRTLVYPPNEKLPPLLSSLDDMAKTQRKARRGAISGASQRQAFAQHSVNTNCDVWGPPPSAPPNMPLPPVPIYTPLSSRPPSRSGTQSLRNQSSFFVHRPVRRRNSTRSLGANVRLNPGPVAQRPMLIPRQCPTQGNLRLAYLRPIPDVPVDITAVLDHTDVPTEDAEAESSRTRARRKGHCRCAIKLDENGSPVGREDHYLPTCPKFNRGF</sequence>
<keyword evidence="3" id="KW-1185">Reference proteome</keyword>
<name>A0ABR3AH15_9AGAR</name>